<organism evidence="1">
    <name type="scientific">marine metagenome</name>
    <dbReference type="NCBI Taxonomy" id="408172"/>
    <lineage>
        <taxon>unclassified sequences</taxon>
        <taxon>metagenomes</taxon>
        <taxon>ecological metagenomes</taxon>
    </lineage>
</organism>
<dbReference type="AlphaFoldDB" id="A0A381SNM7"/>
<evidence type="ECO:0008006" key="2">
    <source>
        <dbReference type="Google" id="ProtNLM"/>
    </source>
</evidence>
<accession>A0A381SNM7</accession>
<proteinExistence type="predicted"/>
<protein>
    <recommendedName>
        <fullName evidence="2">DUF11 domain-containing protein</fullName>
    </recommendedName>
</protein>
<gene>
    <name evidence="1" type="ORF">METZ01_LOCUS55747</name>
</gene>
<name>A0A381SNM7_9ZZZZ</name>
<feature type="non-terminal residue" evidence="1">
    <location>
        <position position="183"/>
    </location>
</feature>
<dbReference type="EMBL" id="UINC01003052">
    <property type="protein sequence ID" value="SVA02893.1"/>
    <property type="molecule type" value="Genomic_DNA"/>
</dbReference>
<sequence>MVIRNQNYQISMGFTAVLTWCAMLSASGHVPQNRDLTFEFNYTSSEVSVGPDSVGSFNGTLNNTSSSTITIAVVRRVNALPEGWTSSICLGGICYNESLDSVAIELNAGDSTDCGILAWTNGVGTGMIQLDLFDLNNINEHIFVDLNIYTGTSAGVGDDRLIPKQIILYPSFPNPFNPVTTLR</sequence>
<evidence type="ECO:0000313" key="1">
    <source>
        <dbReference type="EMBL" id="SVA02893.1"/>
    </source>
</evidence>
<reference evidence="1" key="1">
    <citation type="submission" date="2018-05" db="EMBL/GenBank/DDBJ databases">
        <authorList>
            <person name="Lanie J.A."/>
            <person name="Ng W.-L."/>
            <person name="Kazmierczak K.M."/>
            <person name="Andrzejewski T.M."/>
            <person name="Davidsen T.M."/>
            <person name="Wayne K.J."/>
            <person name="Tettelin H."/>
            <person name="Glass J.I."/>
            <person name="Rusch D."/>
            <person name="Podicherti R."/>
            <person name="Tsui H.-C.T."/>
            <person name="Winkler M.E."/>
        </authorList>
    </citation>
    <scope>NUCLEOTIDE SEQUENCE</scope>
</reference>